<evidence type="ECO:0000313" key="3">
    <source>
        <dbReference type="Proteomes" id="UP000198605"/>
    </source>
</evidence>
<dbReference type="EMBL" id="FMIB01000002">
    <property type="protein sequence ID" value="SCL71878.1"/>
    <property type="molecule type" value="Genomic_DNA"/>
</dbReference>
<organism evidence="2 3">
    <name type="scientific">Micromonospora chersina</name>
    <dbReference type="NCBI Taxonomy" id="47854"/>
    <lineage>
        <taxon>Bacteria</taxon>
        <taxon>Bacillati</taxon>
        <taxon>Actinomycetota</taxon>
        <taxon>Actinomycetes</taxon>
        <taxon>Micromonosporales</taxon>
        <taxon>Micromonosporaceae</taxon>
        <taxon>Micromonospora</taxon>
    </lineage>
</organism>
<dbReference type="Proteomes" id="UP000198605">
    <property type="component" value="Unassembled WGS sequence"/>
</dbReference>
<reference evidence="3" key="1">
    <citation type="submission" date="2016-06" db="EMBL/GenBank/DDBJ databases">
        <authorList>
            <person name="Varghese N."/>
            <person name="Submissions Spin"/>
        </authorList>
    </citation>
    <scope>NUCLEOTIDE SEQUENCE [LARGE SCALE GENOMIC DNA]</scope>
    <source>
        <strain evidence="3">DSM 44151</strain>
    </source>
</reference>
<sequence>MSPVKSADLKSFRRDMTALAAVTRCLADGPGVVTAGARELTPQDAPALVVGAWPDDSPGPPDTTVSQDHSRPASLRNEHLLGLTTPLDPVTTSRVDGAQVLRVASAVVLDA</sequence>
<keyword evidence="3" id="KW-1185">Reference proteome</keyword>
<feature type="region of interest" description="Disordered" evidence="1">
    <location>
        <begin position="53"/>
        <end position="73"/>
    </location>
</feature>
<gene>
    <name evidence="2" type="ORF">GA0070603_6108</name>
</gene>
<evidence type="ECO:0000256" key="1">
    <source>
        <dbReference type="SAM" id="MobiDB-lite"/>
    </source>
</evidence>
<dbReference type="AlphaFoldDB" id="A0A1C6VZZ2"/>
<evidence type="ECO:0000313" key="2">
    <source>
        <dbReference type="EMBL" id="SCL71878.1"/>
    </source>
</evidence>
<name>A0A1C6VZZ2_9ACTN</name>
<proteinExistence type="predicted"/>
<protein>
    <submittedName>
        <fullName evidence="2">Uncharacterized protein</fullName>
    </submittedName>
</protein>
<accession>A0A1C6VZZ2</accession>